<evidence type="ECO:0000313" key="4">
    <source>
        <dbReference type="Proteomes" id="UP000282435"/>
    </source>
</evidence>
<dbReference type="Gene3D" id="3.90.640.20">
    <property type="entry name" value="Heat-shock cognate protein, ATPase"/>
    <property type="match status" value="1"/>
</dbReference>
<gene>
    <name evidence="3" type="ORF">ELB75_00560</name>
</gene>
<dbReference type="Pfam" id="PF11738">
    <property type="entry name" value="DUF3298"/>
    <property type="match status" value="1"/>
</dbReference>
<dbReference type="InterPro" id="IPR037126">
    <property type="entry name" value="PdaC/RsiV-like_sf"/>
</dbReference>
<evidence type="ECO:0000256" key="1">
    <source>
        <dbReference type="SAM" id="SignalP"/>
    </source>
</evidence>
<feature type="chain" id="PRO_5019171830" evidence="1">
    <location>
        <begin position="22"/>
        <end position="265"/>
    </location>
</feature>
<reference evidence="3 4" key="1">
    <citation type="submission" date="2018-12" db="EMBL/GenBank/DDBJ databases">
        <title>Genome sequencing of Eikenella corrodens KCOM 3110 (= JS217).</title>
        <authorList>
            <person name="Koo J.-K."/>
            <person name="Park S.-N."/>
            <person name="Lim Y.K."/>
        </authorList>
    </citation>
    <scope>NUCLEOTIDE SEQUENCE [LARGE SCALE GENOMIC DNA]</scope>
    <source>
        <strain evidence="3 4">KCOM 3110</strain>
    </source>
</reference>
<name>A0A3S9SGN4_EIKCO</name>
<dbReference type="InterPro" id="IPR021729">
    <property type="entry name" value="DUF3298"/>
</dbReference>
<sequence>MLTKTLATALLSAAFTAHVQAAPAPLPFKTITLEAKTHDHGNYHESTVAYPVTGDRHLDNWVRKQMGGRLPTRRSVQAALDRSENVKLANQSNREIRRNGGDSNICSLRLVDTLELGGYTPHYAVFDRENWQYLCGTHGNGVQTLTVLKRGTPNPKPLTLDDILLPGQKAKLTHLLKEAYIKYLTGTFEDSEQAAREYVDNFNKEGFSATGNWRFDKNGLTFLYQTYEIGAYFLGRPELTIPVKDLQGIIKPEILRETQYYRAKP</sequence>
<evidence type="ECO:0000259" key="2">
    <source>
        <dbReference type="Pfam" id="PF11738"/>
    </source>
</evidence>
<dbReference type="Proteomes" id="UP000282435">
    <property type="component" value="Chromosome"/>
</dbReference>
<dbReference type="OrthoDB" id="8610451at2"/>
<organism evidence="3 4">
    <name type="scientific">Eikenella corrodens</name>
    <dbReference type="NCBI Taxonomy" id="539"/>
    <lineage>
        <taxon>Bacteria</taxon>
        <taxon>Pseudomonadati</taxon>
        <taxon>Pseudomonadota</taxon>
        <taxon>Betaproteobacteria</taxon>
        <taxon>Neisseriales</taxon>
        <taxon>Neisseriaceae</taxon>
        <taxon>Eikenella</taxon>
    </lineage>
</organism>
<proteinExistence type="predicted"/>
<evidence type="ECO:0000313" key="3">
    <source>
        <dbReference type="EMBL" id="AZR58666.1"/>
    </source>
</evidence>
<dbReference type="AlphaFoldDB" id="A0A3S9SGN4"/>
<feature type="signal peptide" evidence="1">
    <location>
        <begin position="1"/>
        <end position="21"/>
    </location>
</feature>
<accession>A0A3S9SGN4</accession>
<protein>
    <submittedName>
        <fullName evidence="3">DUF3298 domain-containing protein</fullName>
    </submittedName>
</protein>
<dbReference type="EMBL" id="CP034670">
    <property type="protein sequence ID" value="AZR58666.1"/>
    <property type="molecule type" value="Genomic_DNA"/>
</dbReference>
<keyword evidence="1" id="KW-0732">Signal</keyword>
<dbReference type="RefSeq" id="WP_126982233.1">
    <property type="nucleotide sequence ID" value="NZ_CP034670.1"/>
</dbReference>
<feature type="domain" description="DUF3298" evidence="2">
    <location>
        <begin position="161"/>
        <end position="243"/>
    </location>
</feature>